<keyword evidence="3" id="KW-1185">Reference proteome</keyword>
<reference evidence="2 3" key="1">
    <citation type="submission" date="2020-10" db="EMBL/GenBank/DDBJ databases">
        <title>Phylogeny of dyella-like bacteria.</title>
        <authorList>
            <person name="Fu J."/>
        </authorList>
    </citation>
    <scope>NUCLEOTIDE SEQUENCE [LARGE SCALE GENOMIC DNA]</scope>
    <source>
        <strain evidence="2 3">THG-B117</strain>
    </source>
</reference>
<proteinExistence type="predicted"/>
<keyword evidence="1" id="KW-0812">Transmembrane</keyword>
<feature type="transmembrane region" description="Helical" evidence="1">
    <location>
        <begin position="257"/>
        <end position="275"/>
    </location>
</feature>
<dbReference type="InterPro" id="IPR022604">
    <property type="entry name" value="DUF2955"/>
</dbReference>
<keyword evidence="1" id="KW-1133">Transmembrane helix</keyword>
<dbReference type="Proteomes" id="UP001430065">
    <property type="component" value="Unassembled WGS sequence"/>
</dbReference>
<feature type="transmembrane region" description="Helical" evidence="1">
    <location>
        <begin position="185"/>
        <end position="218"/>
    </location>
</feature>
<feature type="transmembrane region" description="Helical" evidence="1">
    <location>
        <begin position="14"/>
        <end position="32"/>
    </location>
</feature>
<feature type="transmembrane region" description="Helical" evidence="1">
    <location>
        <begin position="144"/>
        <end position="165"/>
    </location>
</feature>
<feature type="transmembrane region" description="Helical" evidence="1">
    <location>
        <begin position="114"/>
        <end position="132"/>
    </location>
</feature>
<evidence type="ECO:0000256" key="1">
    <source>
        <dbReference type="SAM" id="Phobius"/>
    </source>
</evidence>
<dbReference type="EMBL" id="JADIKC010000005">
    <property type="protein sequence ID" value="MBM7121856.1"/>
    <property type="molecule type" value="Genomic_DNA"/>
</dbReference>
<protein>
    <submittedName>
        <fullName evidence="2">DUF2955 domain-containing protein</fullName>
    </submittedName>
</protein>
<evidence type="ECO:0000313" key="2">
    <source>
        <dbReference type="EMBL" id="MBM7121856.1"/>
    </source>
</evidence>
<keyword evidence="1" id="KW-0472">Membrane</keyword>
<gene>
    <name evidence="2" type="ORF">ISP20_11890</name>
</gene>
<feature type="transmembrane region" description="Helical" evidence="1">
    <location>
        <begin position="307"/>
        <end position="332"/>
    </location>
</feature>
<feature type="transmembrane region" description="Helical" evidence="1">
    <location>
        <begin position="282"/>
        <end position="301"/>
    </location>
</feature>
<accession>A0ABS2JS73</accession>
<comment type="caution">
    <text evidence="2">The sequence shown here is derived from an EMBL/GenBank/DDBJ whole genome shotgun (WGS) entry which is preliminary data.</text>
</comment>
<sequence>MNAVGARVEPRDEAAWQAVLRFAAGIAAAFVVSEMMQWTPSFLAPVLAAVLLTNLPARPSLKAALGLMIVITATSLFSFAVASLFRDTPFVLFGLIGVCVFLAFLAMLGGRPPLPPLLLLICLATIPVVVMVSPAQAGVLPMALIRSMAVALATIALAYLVWPLAPAPKPAPPPSQGRVSPVTMALGGVAIVMPLMLVYLLFGLADVLPVMIATVMLVANFDLQRGRLHAMGMIIGNFGGGLLGWLMHTLLLTTPTLPFLAGLLFVVLLGFGQRISAGGPAAGIAVLACNAMLIILSTAIASDQGSLSLWLIRVLQFSLAGAFAVGTMSLIWRASASHR</sequence>
<dbReference type="RefSeq" id="WP_204636314.1">
    <property type="nucleotide sequence ID" value="NZ_JADIKC010000005.1"/>
</dbReference>
<evidence type="ECO:0000313" key="3">
    <source>
        <dbReference type="Proteomes" id="UP001430065"/>
    </source>
</evidence>
<dbReference type="Pfam" id="PF11168">
    <property type="entry name" value="DUF2955"/>
    <property type="match status" value="1"/>
</dbReference>
<organism evidence="2 3">
    <name type="scientific">Dyella kyungheensis</name>
    <dbReference type="NCBI Taxonomy" id="1242174"/>
    <lineage>
        <taxon>Bacteria</taxon>
        <taxon>Pseudomonadati</taxon>
        <taxon>Pseudomonadota</taxon>
        <taxon>Gammaproteobacteria</taxon>
        <taxon>Lysobacterales</taxon>
        <taxon>Rhodanobacteraceae</taxon>
        <taxon>Dyella</taxon>
    </lineage>
</organism>
<feature type="transmembrane region" description="Helical" evidence="1">
    <location>
        <begin position="90"/>
        <end position="108"/>
    </location>
</feature>
<feature type="transmembrane region" description="Helical" evidence="1">
    <location>
        <begin position="63"/>
        <end position="85"/>
    </location>
</feature>
<name>A0ABS2JS73_9GAMM</name>
<feature type="transmembrane region" description="Helical" evidence="1">
    <location>
        <begin position="230"/>
        <end position="251"/>
    </location>
</feature>